<gene>
    <name evidence="1" type="ordered locus">TERMP_02018</name>
</gene>
<keyword evidence="2" id="KW-1185">Reference proteome</keyword>
<dbReference type="HOGENOM" id="CLU_208228_0_0_2"/>
<proteinExistence type="predicted"/>
<evidence type="ECO:0000313" key="1">
    <source>
        <dbReference type="EMBL" id="ADT84992.1"/>
    </source>
</evidence>
<evidence type="ECO:0000313" key="2">
    <source>
        <dbReference type="Proteomes" id="UP000007478"/>
    </source>
</evidence>
<dbReference type="AlphaFoldDB" id="F0LLG3"/>
<dbReference type="Proteomes" id="UP000007478">
    <property type="component" value="Chromosome"/>
</dbReference>
<organism evidence="1 2">
    <name type="scientific">Thermococcus barophilus (strain DSM 11836 / MP)</name>
    <dbReference type="NCBI Taxonomy" id="391623"/>
    <lineage>
        <taxon>Archaea</taxon>
        <taxon>Methanobacteriati</taxon>
        <taxon>Methanobacteriota</taxon>
        <taxon>Thermococci</taxon>
        <taxon>Thermococcales</taxon>
        <taxon>Thermococcaceae</taxon>
        <taxon>Thermococcus</taxon>
    </lineage>
</organism>
<protein>
    <submittedName>
        <fullName evidence="1">Uncharacterized protein</fullName>
    </submittedName>
</protein>
<dbReference type="EMBL" id="CP002372">
    <property type="protein sequence ID" value="ADT84992.1"/>
    <property type="molecule type" value="Genomic_DNA"/>
</dbReference>
<sequence>MKPTLIIKTREKEFEVELFEEDYEHESKPKVKFIQEVKRIHLA</sequence>
<reference evidence="1 2" key="1">
    <citation type="journal article" date="2011" name="J. Bacteriol.">
        <title>Complete genome sequence of the hyperthermophilic, piezophilic, heterotrophic, and carboxydotrophic archaeon Thermococcus barophilus MP.</title>
        <authorList>
            <person name="Vannier P."/>
            <person name="Marteinsson V.T."/>
            <person name="Fridjonsson O.H."/>
            <person name="Oger P."/>
            <person name="Jebbar M."/>
        </authorList>
    </citation>
    <scope>NUCLEOTIDE SEQUENCE [LARGE SCALE GENOMIC DNA]</scope>
    <source>
        <strain evidence="2">DSM 11836 / MP</strain>
    </source>
</reference>
<dbReference type="PATRIC" id="fig|391623.17.peg.2015"/>
<dbReference type="KEGG" id="tba:TERMP_02018"/>
<accession>F0LLG3</accession>
<name>F0LLG3_THEBM</name>
<dbReference type="eggNOG" id="arCOG11330">
    <property type="taxonomic scope" value="Archaea"/>
</dbReference>